<comment type="caution">
    <text evidence="1">The sequence shown here is derived from an EMBL/GenBank/DDBJ whole genome shotgun (WGS) entry which is preliminary data.</text>
</comment>
<name>A0ABR3LVI1_9TELE</name>
<gene>
    <name evidence="1" type="ORF">QQF64_013735</name>
</gene>
<organism evidence="1 2">
    <name type="scientific">Cirrhinus molitorella</name>
    <name type="common">mud carp</name>
    <dbReference type="NCBI Taxonomy" id="172907"/>
    <lineage>
        <taxon>Eukaryota</taxon>
        <taxon>Metazoa</taxon>
        <taxon>Chordata</taxon>
        <taxon>Craniata</taxon>
        <taxon>Vertebrata</taxon>
        <taxon>Euteleostomi</taxon>
        <taxon>Actinopterygii</taxon>
        <taxon>Neopterygii</taxon>
        <taxon>Teleostei</taxon>
        <taxon>Ostariophysi</taxon>
        <taxon>Cypriniformes</taxon>
        <taxon>Cyprinidae</taxon>
        <taxon>Labeoninae</taxon>
        <taxon>Labeonini</taxon>
        <taxon>Cirrhinus</taxon>
    </lineage>
</organism>
<evidence type="ECO:0000313" key="1">
    <source>
        <dbReference type="EMBL" id="KAL1255674.1"/>
    </source>
</evidence>
<dbReference type="Proteomes" id="UP001558613">
    <property type="component" value="Unassembled WGS sequence"/>
</dbReference>
<protein>
    <submittedName>
        <fullName evidence="1">Uncharacterized protein</fullName>
    </submittedName>
</protein>
<proteinExistence type="predicted"/>
<evidence type="ECO:0000313" key="2">
    <source>
        <dbReference type="Proteomes" id="UP001558613"/>
    </source>
</evidence>
<keyword evidence="2" id="KW-1185">Reference proteome</keyword>
<sequence length="84" mass="9310">MNAKESEAGLQLRALLKEGVCGPHQQSNSDIRMCPVSSLSFGFVRRPILLTPPCVTDTVLHQSQNTSTFRHAHSHCYQKLTTAM</sequence>
<accession>A0ABR3LVI1</accession>
<dbReference type="EMBL" id="JAYMGO010000019">
    <property type="protein sequence ID" value="KAL1255674.1"/>
    <property type="molecule type" value="Genomic_DNA"/>
</dbReference>
<reference evidence="1 2" key="1">
    <citation type="submission" date="2023-09" db="EMBL/GenBank/DDBJ databases">
        <authorList>
            <person name="Wang M."/>
        </authorList>
    </citation>
    <scope>NUCLEOTIDE SEQUENCE [LARGE SCALE GENOMIC DNA]</scope>
    <source>
        <strain evidence="1">GT-2023</strain>
        <tissue evidence="1">Liver</tissue>
    </source>
</reference>